<accession>A0AAV1IF99</accession>
<sequence>MAKGTVYVVTGASRGLGLELVKQLLGRGNTVVAAVRSPSTSQGLQTLQHEHPKELSFVTMDTSDEASIKAAGEALEKDKPGGIDVLINNAGVSGKGRYRPIEQDIQDFKDIMAVNILGPYLVVRALLPLIRKGRKKQIFNMSSGLASMGNLAANLRGEGIYQFAASYGLAYRASKAALCMETLSLAADLKPEGITVVSMDPGWVRTDMGGPTADIEAPESIAGQLKVYDAVTEEDTGKFYKYDGSIVPF</sequence>
<evidence type="ECO:0000313" key="1">
    <source>
        <dbReference type="EMBL" id="CAK0784655.1"/>
    </source>
</evidence>
<reference evidence="1 2" key="1">
    <citation type="submission" date="2023-10" db="EMBL/GenBank/DDBJ databases">
        <authorList>
            <person name="Maclean D."/>
            <person name="Macfadyen A."/>
        </authorList>
    </citation>
    <scope>NUCLEOTIDE SEQUENCE [LARGE SCALE GENOMIC DNA]</scope>
</reference>
<dbReference type="InterPro" id="IPR036291">
    <property type="entry name" value="NAD(P)-bd_dom_sf"/>
</dbReference>
<dbReference type="Proteomes" id="UP001314263">
    <property type="component" value="Unassembled WGS sequence"/>
</dbReference>
<protein>
    <recommendedName>
        <fullName evidence="3">NAD(P)-binding protein</fullName>
    </recommendedName>
</protein>
<comment type="caution">
    <text evidence="1">The sequence shown here is derived from an EMBL/GenBank/DDBJ whole genome shotgun (WGS) entry which is preliminary data.</text>
</comment>
<dbReference type="PANTHER" id="PTHR45458:SF1">
    <property type="entry name" value="SHORT CHAIN DEHYDROGENASE"/>
    <property type="match status" value="1"/>
</dbReference>
<dbReference type="AlphaFoldDB" id="A0AAV1IF99"/>
<evidence type="ECO:0008006" key="3">
    <source>
        <dbReference type="Google" id="ProtNLM"/>
    </source>
</evidence>
<dbReference type="SUPFAM" id="SSF51735">
    <property type="entry name" value="NAD(P)-binding Rossmann-fold domains"/>
    <property type="match status" value="1"/>
</dbReference>
<dbReference type="Gene3D" id="3.40.50.720">
    <property type="entry name" value="NAD(P)-binding Rossmann-like Domain"/>
    <property type="match status" value="1"/>
</dbReference>
<organism evidence="1 2">
    <name type="scientific">Coccomyxa viridis</name>
    <dbReference type="NCBI Taxonomy" id="1274662"/>
    <lineage>
        <taxon>Eukaryota</taxon>
        <taxon>Viridiplantae</taxon>
        <taxon>Chlorophyta</taxon>
        <taxon>core chlorophytes</taxon>
        <taxon>Trebouxiophyceae</taxon>
        <taxon>Trebouxiophyceae incertae sedis</taxon>
        <taxon>Coccomyxaceae</taxon>
        <taxon>Coccomyxa</taxon>
    </lineage>
</organism>
<dbReference type="InterPro" id="IPR002347">
    <property type="entry name" value="SDR_fam"/>
</dbReference>
<dbReference type="PRINTS" id="PR00081">
    <property type="entry name" value="GDHRDH"/>
</dbReference>
<evidence type="ECO:0000313" key="2">
    <source>
        <dbReference type="Proteomes" id="UP001314263"/>
    </source>
</evidence>
<dbReference type="GO" id="GO:0016616">
    <property type="term" value="F:oxidoreductase activity, acting on the CH-OH group of donors, NAD or NADP as acceptor"/>
    <property type="evidence" value="ECO:0007669"/>
    <property type="project" value="TreeGrafter"/>
</dbReference>
<dbReference type="PANTHER" id="PTHR45458">
    <property type="entry name" value="SHORT-CHAIN DEHYDROGENASE/REDUCTASE SDR"/>
    <property type="match status" value="1"/>
</dbReference>
<dbReference type="PRINTS" id="PR00080">
    <property type="entry name" value="SDRFAMILY"/>
</dbReference>
<dbReference type="InterPro" id="IPR052184">
    <property type="entry name" value="SDR_enzymes"/>
</dbReference>
<keyword evidence="2" id="KW-1185">Reference proteome</keyword>
<dbReference type="Pfam" id="PF13561">
    <property type="entry name" value="adh_short_C2"/>
    <property type="match status" value="1"/>
</dbReference>
<dbReference type="CDD" id="cd05325">
    <property type="entry name" value="carb_red_sniffer_like_SDR_c"/>
    <property type="match status" value="1"/>
</dbReference>
<gene>
    <name evidence="1" type="ORF">CVIRNUC_007859</name>
</gene>
<name>A0AAV1IF99_9CHLO</name>
<proteinExistence type="predicted"/>
<dbReference type="EMBL" id="CAUYUE010000011">
    <property type="protein sequence ID" value="CAK0784655.1"/>
    <property type="molecule type" value="Genomic_DNA"/>
</dbReference>